<proteinExistence type="predicted"/>
<feature type="region of interest" description="Disordered" evidence="1">
    <location>
        <begin position="1"/>
        <end position="57"/>
    </location>
</feature>
<feature type="compositionally biased region" description="Low complexity" evidence="1">
    <location>
        <begin position="47"/>
        <end position="56"/>
    </location>
</feature>
<name>M8AKX6_AEGTA</name>
<sequence length="95" mass="9851">MAAAATAAAAADREGGLWGLDRGRSVWGSKPRQHRQGDQRDPGRIASSTVRSVGSRVGDGELGGGVWWMHCGYRRKLAAHADGSPVGDDGKGLPG</sequence>
<feature type="compositionally biased region" description="Low complexity" evidence="1">
    <location>
        <begin position="1"/>
        <end position="10"/>
    </location>
</feature>
<reference evidence="2" key="1">
    <citation type="submission" date="2015-06" db="UniProtKB">
        <authorList>
            <consortium name="EnsemblPlants"/>
        </authorList>
    </citation>
    <scope>IDENTIFICATION</scope>
</reference>
<protein>
    <submittedName>
        <fullName evidence="2">Uncharacterized protein</fullName>
    </submittedName>
</protein>
<dbReference type="EnsemblPlants" id="EMT05151">
    <property type="protein sequence ID" value="EMT05151"/>
    <property type="gene ID" value="F775_42617"/>
</dbReference>
<dbReference type="AlphaFoldDB" id="M8AKX6"/>
<organism evidence="2">
    <name type="scientific">Aegilops tauschii</name>
    <name type="common">Tausch's goatgrass</name>
    <name type="synonym">Aegilops squarrosa</name>
    <dbReference type="NCBI Taxonomy" id="37682"/>
    <lineage>
        <taxon>Eukaryota</taxon>
        <taxon>Viridiplantae</taxon>
        <taxon>Streptophyta</taxon>
        <taxon>Embryophyta</taxon>
        <taxon>Tracheophyta</taxon>
        <taxon>Spermatophyta</taxon>
        <taxon>Magnoliopsida</taxon>
        <taxon>Liliopsida</taxon>
        <taxon>Poales</taxon>
        <taxon>Poaceae</taxon>
        <taxon>BOP clade</taxon>
        <taxon>Pooideae</taxon>
        <taxon>Triticodae</taxon>
        <taxon>Triticeae</taxon>
        <taxon>Triticinae</taxon>
        <taxon>Aegilops</taxon>
    </lineage>
</organism>
<evidence type="ECO:0000313" key="2">
    <source>
        <dbReference type="EnsemblPlants" id="EMT05151"/>
    </source>
</evidence>
<accession>M8AKX6</accession>
<evidence type="ECO:0000256" key="1">
    <source>
        <dbReference type="SAM" id="MobiDB-lite"/>
    </source>
</evidence>